<dbReference type="RefSeq" id="WP_130286326.1">
    <property type="nucleotide sequence ID" value="NZ_SGXE01000002.1"/>
</dbReference>
<dbReference type="GO" id="GO:0052689">
    <property type="term" value="F:carboxylic ester hydrolase activity"/>
    <property type="evidence" value="ECO:0007669"/>
    <property type="project" value="TreeGrafter"/>
</dbReference>
<dbReference type="SUPFAM" id="SSF53474">
    <property type="entry name" value="alpha/beta-Hydrolases"/>
    <property type="match status" value="1"/>
</dbReference>
<evidence type="ECO:0000313" key="5">
    <source>
        <dbReference type="Proteomes" id="UP000292262"/>
    </source>
</evidence>
<sequence>MKTFNYIFVFLFAVTTMTAQSTAIKVEVNGTGDPVLFLPGFTNPGSIFKSTAANLSSKGQHHFVSYAGFNNIPTIEMPWYDTLRADLLTYIDNNALHNLTIISHSMGGNLAVDLAAARPDAVKNMVLIDALPCMRAVMMPGVPATQLQYDSPYNNQMLSLSEEQFKQSVTFMAKNMTNKEDKVDTLLQWMLEADRKTYVYGYTDLLKLDLRPKLTTIKAKTLILGATFPSLEMAKNTLETQYANLKNKNIVMVPNSKHFIMFDQPEVLYAKINAFLTNDQF</sequence>
<feature type="signal peptide" evidence="2">
    <location>
        <begin position="1"/>
        <end position="21"/>
    </location>
</feature>
<feature type="domain" description="AB hydrolase-1" evidence="3">
    <location>
        <begin position="35"/>
        <end position="269"/>
    </location>
</feature>
<accession>A0A4Q7P3C6</accession>
<evidence type="ECO:0000313" key="4">
    <source>
        <dbReference type="EMBL" id="RZS93182.1"/>
    </source>
</evidence>
<protein>
    <submittedName>
        <fullName evidence="4">Pimeloyl-ACP methyl ester carboxylesterase</fullName>
    </submittedName>
</protein>
<evidence type="ECO:0000256" key="1">
    <source>
        <dbReference type="ARBA" id="ARBA00022801"/>
    </source>
</evidence>
<organism evidence="4 5">
    <name type="scientific">Aquimarina brevivitae</name>
    <dbReference type="NCBI Taxonomy" id="323412"/>
    <lineage>
        <taxon>Bacteria</taxon>
        <taxon>Pseudomonadati</taxon>
        <taxon>Bacteroidota</taxon>
        <taxon>Flavobacteriia</taxon>
        <taxon>Flavobacteriales</taxon>
        <taxon>Flavobacteriaceae</taxon>
        <taxon>Aquimarina</taxon>
    </lineage>
</organism>
<feature type="chain" id="PRO_5020559035" evidence="2">
    <location>
        <begin position="22"/>
        <end position="281"/>
    </location>
</feature>
<evidence type="ECO:0000259" key="3">
    <source>
        <dbReference type="Pfam" id="PF12697"/>
    </source>
</evidence>
<reference evidence="4 5" key="1">
    <citation type="submission" date="2019-02" db="EMBL/GenBank/DDBJ databases">
        <title>Genomic Encyclopedia of Type Strains, Phase IV (KMG-IV): sequencing the most valuable type-strain genomes for metagenomic binning, comparative biology and taxonomic classification.</title>
        <authorList>
            <person name="Goeker M."/>
        </authorList>
    </citation>
    <scope>NUCLEOTIDE SEQUENCE [LARGE SCALE GENOMIC DNA]</scope>
    <source>
        <strain evidence="4 5">DSM 17196</strain>
    </source>
</reference>
<dbReference type="PANTHER" id="PTHR46118:SF4">
    <property type="entry name" value="PROTEIN ABHD11"/>
    <property type="match status" value="1"/>
</dbReference>
<dbReference type="InterPro" id="IPR029058">
    <property type="entry name" value="AB_hydrolase_fold"/>
</dbReference>
<keyword evidence="5" id="KW-1185">Reference proteome</keyword>
<keyword evidence="2" id="KW-0732">Signal</keyword>
<dbReference type="InterPro" id="IPR000073">
    <property type="entry name" value="AB_hydrolase_1"/>
</dbReference>
<dbReference type="AlphaFoldDB" id="A0A4Q7P3C6"/>
<dbReference type="PANTHER" id="PTHR46118">
    <property type="entry name" value="PROTEIN ABHD11"/>
    <property type="match status" value="1"/>
</dbReference>
<keyword evidence="1" id="KW-0378">Hydrolase</keyword>
<dbReference type="OrthoDB" id="7172093at2"/>
<evidence type="ECO:0000256" key="2">
    <source>
        <dbReference type="SAM" id="SignalP"/>
    </source>
</evidence>
<comment type="caution">
    <text evidence="4">The sequence shown here is derived from an EMBL/GenBank/DDBJ whole genome shotgun (WGS) entry which is preliminary data.</text>
</comment>
<name>A0A4Q7P3C6_9FLAO</name>
<dbReference type="Gene3D" id="3.40.50.1820">
    <property type="entry name" value="alpha/beta hydrolase"/>
    <property type="match status" value="1"/>
</dbReference>
<proteinExistence type="predicted"/>
<dbReference type="Pfam" id="PF12697">
    <property type="entry name" value="Abhydrolase_6"/>
    <property type="match status" value="1"/>
</dbReference>
<dbReference type="EMBL" id="SGXE01000002">
    <property type="protein sequence ID" value="RZS93182.1"/>
    <property type="molecule type" value="Genomic_DNA"/>
</dbReference>
<gene>
    <name evidence="4" type="ORF">EV197_1752</name>
</gene>
<dbReference type="Proteomes" id="UP000292262">
    <property type="component" value="Unassembled WGS sequence"/>
</dbReference>